<sequence length="153" mass="17259">MVLKLTLKPYERFIVNGCAMRNSGRRHSIVIEEKADVVRGKDLLDASSTVSPVGKTYFLIQTALTRADLREKLVPTIQHNLAELATVFGPPNITHIFEAANFVSCNDYYKALRELRPVMQYERELMRSIAPVEQTEDASDSSTDAQDQMRKVG</sequence>
<evidence type="ECO:0000256" key="3">
    <source>
        <dbReference type="ARBA" id="ARBA00022884"/>
    </source>
</evidence>
<protein>
    <submittedName>
        <fullName evidence="5">Flagellum biosynthesis protein FlbT</fullName>
    </submittedName>
</protein>
<feature type="region of interest" description="Disordered" evidence="4">
    <location>
        <begin position="130"/>
        <end position="153"/>
    </location>
</feature>
<comment type="caution">
    <text evidence="5">The sequence shown here is derived from an EMBL/GenBank/DDBJ whole genome shotgun (WGS) entry which is preliminary data.</text>
</comment>
<gene>
    <name evidence="5" type="ORF">CVM52_18390</name>
</gene>
<keyword evidence="6" id="KW-1185">Reference proteome</keyword>
<evidence type="ECO:0000256" key="1">
    <source>
        <dbReference type="ARBA" id="ARBA00022491"/>
    </source>
</evidence>
<reference evidence="5 6" key="1">
    <citation type="journal article" date="2018" name="Int. J. Syst. Evol. Microbiol.">
        <title>Pseudooceanicola lipolyticus sp. nov., a marine alphaproteobacterium, reclassification of Oceanicola flagellatus as Pseudooceanicola flagellatus comb. nov. and emended description of the genus Pseudooceanicola.</title>
        <authorList>
            <person name="Huang M.-M."/>
            <person name="Guo L.-L."/>
            <person name="Wu Y.-H."/>
            <person name="Lai Q.-L."/>
            <person name="Shao Z.-Z."/>
            <person name="Wang C.-S."/>
            <person name="Wu M."/>
            <person name="Xu X.-W."/>
        </authorList>
    </citation>
    <scope>NUCLEOTIDE SEQUENCE [LARGE SCALE GENOMIC DNA]</scope>
    <source>
        <strain evidence="5 6">157</strain>
    </source>
</reference>
<dbReference type="GO" id="GO:0044781">
    <property type="term" value="P:bacterial-type flagellum organization"/>
    <property type="evidence" value="ECO:0007669"/>
    <property type="project" value="UniProtKB-KW"/>
</dbReference>
<dbReference type="GO" id="GO:0048027">
    <property type="term" value="F:mRNA 5'-UTR binding"/>
    <property type="evidence" value="ECO:0007669"/>
    <property type="project" value="InterPro"/>
</dbReference>
<evidence type="ECO:0000313" key="6">
    <source>
        <dbReference type="Proteomes" id="UP000231553"/>
    </source>
</evidence>
<dbReference type="Proteomes" id="UP000231553">
    <property type="component" value="Unassembled WGS sequence"/>
</dbReference>
<name>A0A2M8IXE9_9RHOB</name>
<dbReference type="RefSeq" id="WP_100163898.1">
    <property type="nucleotide sequence ID" value="NZ_PGTB01000108.1"/>
</dbReference>
<dbReference type="Pfam" id="PF07378">
    <property type="entry name" value="FlbT"/>
    <property type="match status" value="1"/>
</dbReference>
<dbReference type="InterPro" id="IPR009967">
    <property type="entry name" value="Flagellum_FlbT"/>
</dbReference>
<dbReference type="AlphaFoldDB" id="A0A2M8IXE9"/>
<evidence type="ECO:0000256" key="4">
    <source>
        <dbReference type="SAM" id="MobiDB-lite"/>
    </source>
</evidence>
<dbReference type="GO" id="GO:1902209">
    <property type="term" value="P:negative regulation of bacterial-type flagellum assembly"/>
    <property type="evidence" value="ECO:0007669"/>
    <property type="project" value="InterPro"/>
</dbReference>
<keyword evidence="1" id="KW-0678">Repressor</keyword>
<keyword evidence="3" id="KW-0694">RNA-binding</keyword>
<proteinExistence type="predicted"/>
<dbReference type="GO" id="GO:0006402">
    <property type="term" value="P:mRNA catabolic process"/>
    <property type="evidence" value="ECO:0007669"/>
    <property type="project" value="InterPro"/>
</dbReference>
<keyword evidence="2" id="KW-1005">Bacterial flagellum biogenesis</keyword>
<organism evidence="5 6">
    <name type="scientific">Pseudooceanicola lipolyticus</name>
    <dbReference type="NCBI Taxonomy" id="2029104"/>
    <lineage>
        <taxon>Bacteria</taxon>
        <taxon>Pseudomonadati</taxon>
        <taxon>Pseudomonadota</taxon>
        <taxon>Alphaproteobacteria</taxon>
        <taxon>Rhodobacterales</taxon>
        <taxon>Paracoccaceae</taxon>
        <taxon>Pseudooceanicola</taxon>
    </lineage>
</organism>
<dbReference type="OrthoDB" id="8561314at2"/>
<evidence type="ECO:0000256" key="2">
    <source>
        <dbReference type="ARBA" id="ARBA00022795"/>
    </source>
</evidence>
<evidence type="ECO:0000313" key="5">
    <source>
        <dbReference type="EMBL" id="PJE35192.1"/>
    </source>
</evidence>
<accession>A0A2M8IXE9</accession>
<dbReference type="EMBL" id="PGTB01000108">
    <property type="protein sequence ID" value="PJE35192.1"/>
    <property type="molecule type" value="Genomic_DNA"/>
</dbReference>